<dbReference type="InterPro" id="IPR004332">
    <property type="entry name" value="Transposase_MuDR"/>
</dbReference>
<evidence type="ECO:0000256" key="2">
    <source>
        <dbReference type="ARBA" id="ARBA00022670"/>
    </source>
</evidence>
<evidence type="ECO:0008006" key="13">
    <source>
        <dbReference type="Google" id="ProtNLM"/>
    </source>
</evidence>
<dbReference type="InterPro" id="IPR038765">
    <property type="entry name" value="Papain-like_cys_pep_sf"/>
</dbReference>
<keyword evidence="5" id="KW-0378">Hydrolase</keyword>
<evidence type="ECO:0000259" key="9">
    <source>
        <dbReference type="PROSITE" id="PS50600"/>
    </source>
</evidence>
<keyword evidence="6" id="KW-0862">Zinc</keyword>
<dbReference type="InterPro" id="IPR018289">
    <property type="entry name" value="MULE_transposase_dom"/>
</dbReference>
<evidence type="ECO:0000256" key="4">
    <source>
        <dbReference type="ARBA" id="ARBA00022771"/>
    </source>
</evidence>
<dbReference type="SUPFAM" id="SSF54001">
    <property type="entry name" value="Cysteine proteinases"/>
    <property type="match status" value="1"/>
</dbReference>
<dbReference type="Proteomes" id="UP000288805">
    <property type="component" value="Unassembled WGS sequence"/>
</dbReference>
<dbReference type="SMART" id="SM00575">
    <property type="entry name" value="ZnF_PMZ"/>
    <property type="match status" value="1"/>
</dbReference>
<proteinExistence type="inferred from homology"/>
<dbReference type="Pfam" id="PF03108">
    <property type="entry name" value="DBD_Tnp_Mut"/>
    <property type="match status" value="1"/>
</dbReference>
<dbReference type="GO" id="GO:0006508">
    <property type="term" value="P:proteolysis"/>
    <property type="evidence" value="ECO:0007669"/>
    <property type="project" value="UniProtKB-KW"/>
</dbReference>
<evidence type="ECO:0000259" key="10">
    <source>
        <dbReference type="PROSITE" id="PS50966"/>
    </source>
</evidence>
<comment type="similarity">
    <text evidence="1">Belongs to the peptidase C48 family.</text>
</comment>
<dbReference type="GO" id="GO:0008234">
    <property type="term" value="F:cysteine-type peptidase activity"/>
    <property type="evidence" value="ECO:0007669"/>
    <property type="project" value="InterPro"/>
</dbReference>
<dbReference type="Pfam" id="PF04434">
    <property type="entry name" value="SWIM"/>
    <property type="match status" value="1"/>
</dbReference>
<sequence length="1317" mass="150433">MTFEEFTHKVLEKFDISLHVRRMHYTLKFNPRVIQDLEDEDDLDNVVSHSDDFANVYIVESPGVEAIEANIPNTQLALGGPHHTFPSSNASCDASPNTMMLSRGFASRCADSEYTPLESNRFREAILGSGHTFKNADEFRNAIYQMSLAGRFQYKYKKNSPTHMSVKCSVEDCPWKITAHAVEGNEILRVYTYQVNHNHIAQDECSSKDFERDHGVQLTYNQAWHLKEKAKERVYGSPRASYAFLPWLCHRLREINPGTIAEYTSHEGHFKQLFIAHAFSIQGFTMGCRPVLAIDSCHLSGPYKGALLSAIAYDADDGMFPLALGVVGSENYEDWYWFLDKLKGILDGREVIIILDRHQGILCSVSELFGVENHAYCYRHVKENFSSFFNRQNIRGKKGKEDALLLLDNIAYARLDIDYNEAFEKLVRFNGDLARWVAENSPEHWAMSKFLKKHKWKSVVGPKTEENQMSNITRSAPITVMPYLGGTFKVFTGDVYLVVDMQQHKCTCLTWQMSGLPCPHVCAVIRTLRHDVYDYIDLCFKVSTQHLIYSGQFQPLPTHNMPKVCEAGTLQDGQGKYFLVSNPRNCGDRQKPCPLGGGRRVEEGIKRGVLVGMVMGMGLMLMDILKSIKNRHFKSLGAEVEASHLSSFSFLLTDKEGNPYLFSHLSQGTSLQTRRSAARFKKLCNRLPKEKIQAIRDLQFGGLLNLNCTEVQHNICIFLIQHFNVGFRRIEFSAQKHYPLTATDVGLIFGLPTEERILHVTSTSTEHPFGTIRACEEKLLDLPVGKEFRRAFIYYACATLLAPTSRLNGCRNLWHTIHEDGFRNDVNWAQFVLDQLVEGIRRYQQSKTSWVHGCILFLQLHYVIKFLIPSFQVPITVPPALAWTDDMIKRRLVAEIKEFGAFGQAEIDFASQRSPTVERTMEPETNVDHDTNVDSENSDEIWHQYHDAERAIDQYQRGIQQQLRIMRGLMHKLGTRRHSGLNSDASGHSSYAPANTPTADDHAFPGDEYMASHAADHVLDTPDRVVAPEYELQPSVPINVMVKNNQKVMLSPQIGTSGDAECVEWLQTCCPHTYPNHKPNNLPSKSTSNMQLHCEELVSMHDTILTRGNLGCFEGNGWIGNDVVDAYCKLLQYEHEPKSKLFLSPYIAEMVIHSQAKHLVREAVIRRFEPHLYQIDIPYVNVNEVFLPVLIKNHWTLYVYDLANRRIQLLDSRPGRKKTMLSGVQQNLAKVVLWLAAHKKEVSPYDLRTFNFITPEVPLQPNEHDCGVFVMKFMELWSMGGFSKSIDVGKMKHYRLKIMRSMLFSAQNAHRDRVWRD</sequence>
<dbReference type="Pfam" id="PF02902">
    <property type="entry name" value="Peptidase_C48"/>
    <property type="match status" value="1"/>
</dbReference>
<evidence type="ECO:0000256" key="6">
    <source>
        <dbReference type="ARBA" id="ARBA00022833"/>
    </source>
</evidence>
<dbReference type="PANTHER" id="PTHR31973">
    <property type="entry name" value="POLYPROTEIN, PUTATIVE-RELATED"/>
    <property type="match status" value="1"/>
</dbReference>
<organism evidence="11 12">
    <name type="scientific">Vitis vinifera</name>
    <name type="common">Grape</name>
    <dbReference type="NCBI Taxonomy" id="29760"/>
    <lineage>
        <taxon>Eukaryota</taxon>
        <taxon>Viridiplantae</taxon>
        <taxon>Streptophyta</taxon>
        <taxon>Embryophyta</taxon>
        <taxon>Tracheophyta</taxon>
        <taxon>Spermatophyta</taxon>
        <taxon>Magnoliopsida</taxon>
        <taxon>eudicotyledons</taxon>
        <taxon>Gunneridae</taxon>
        <taxon>Pentapetalae</taxon>
        <taxon>rosids</taxon>
        <taxon>Vitales</taxon>
        <taxon>Vitaceae</taxon>
        <taxon>Viteae</taxon>
        <taxon>Vitis</taxon>
    </lineage>
</organism>
<keyword evidence="2" id="KW-0645">Protease</keyword>
<dbReference type="PROSITE" id="PS50600">
    <property type="entry name" value="ULP_PROTEASE"/>
    <property type="match status" value="1"/>
</dbReference>
<evidence type="ECO:0000256" key="5">
    <source>
        <dbReference type="ARBA" id="ARBA00022801"/>
    </source>
</evidence>
<evidence type="ECO:0000313" key="11">
    <source>
        <dbReference type="EMBL" id="RVW95253.1"/>
    </source>
</evidence>
<evidence type="ECO:0000256" key="7">
    <source>
        <dbReference type="PROSITE-ProRule" id="PRU00325"/>
    </source>
</evidence>
<dbReference type="EMBL" id="QGNW01000115">
    <property type="protein sequence ID" value="RVW95253.1"/>
    <property type="molecule type" value="Genomic_DNA"/>
</dbReference>
<comment type="caution">
    <text evidence="11">The sequence shown here is derived from an EMBL/GenBank/DDBJ whole genome shotgun (WGS) entry which is preliminary data.</text>
</comment>
<feature type="compositionally biased region" description="Basic and acidic residues" evidence="8">
    <location>
        <begin position="919"/>
        <end position="932"/>
    </location>
</feature>
<evidence type="ECO:0000256" key="1">
    <source>
        <dbReference type="ARBA" id="ARBA00005234"/>
    </source>
</evidence>
<dbReference type="InterPro" id="IPR007527">
    <property type="entry name" value="Znf_SWIM"/>
</dbReference>
<feature type="domain" description="Ubiquitin-like protease family profile" evidence="9">
    <location>
        <begin position="1103"/>
        <end position="1277"/>
    </location>
</feature>
<name>A0A438IEU1_VITVI</name>
<dbReference type="InterPro" id="IPR003653">
    <property type="entry name" value="Peptidase_C48_C"/>
</dbReference>
<dbReference type="InterPro" id="IPR006564">
    <property type="entry name" value="Znf_PMZ"/>
</dbReference>
<evidence type="ECO:0000256" key="3">
    <source>
        <dbReference type="ARBA" id="ARBA00022723"/>
    </source>
</evidence>
<protein>
    <recommendedName>
        <fullName evidence="13">SWIM-type domain-containing protein</fullName>
    </recommendedName>
</protein>
<keyword evidence="3" id="KW-0479">Metal-binding</keyword>
<gene>
    <name evidence="11" type="ORF">CK203_034188</name>
</gene>
<evidence type="ECO:0000313" key="12">
    <source>
        <dbReference type="Proteomes" id="UP000288805"/>
    </source>
</evidence>
<reference evidence="11 12" key="1">
    <citation type="journal article" date="2018" name="PLoS Genet.">
        <title>Population sequencing reveals clonal diversity and ancestral inbreeding in the grapevine cultivar Chardonnay.</title>
        <authorList>
            <person name="Roach M.J."/>
            <person name="Johnson D.L."/>
            <person name="Bohlmann J."/>
            <person name="van Vuuren H.J."/>
            <person name="Jones S.J."/>
            <person name="Pretorius I.S."/>
            <person name="Schmidt S.A."/>
            <person name="Borneman A.R."/>
        </authorList>
    </citation>
    <scope>NUCLEOTIDE SEQUENCE [LARGE SCALE GENOMIC DNA]</scope>
    <source>
        <strain evidence="12">cv. Chardonnay</strain>
        <tissue evidence="11">Leaf</tissue>
    </source>
</reference>
<dbReference type="PROSITE" id="PS50966">
    <property type="entry name" value="ZF_SWIM"/>
    <property type="match status" value="1"/>
</dbReference>
<dbReference type="Pfam" id="PF10551">
    <property type="entry name" value="MULE"/>
    <property type="match status" value="1"/>
</dbReference>
<keyword evidence="4 7" id="KW-0863">Zinc-finger</keyword>
<dbReference type="GO" id="GO:0008270">
    <property type="term" value="F:zinc ion binding"/>
    <property type="evidence" value="ECO:0007669"/>
    <property type="project" value="UniProtKB-KW"/>
</dbReference>
<feature type="region of interest" description="Disordered" evidence="8">
    <location>
        <begin position="913"/>
        <end position="937"/>
    </location>
</feature>
<evidence type="ECO:0000256" key="8">
    <source>
        <dbReference type="SAM" id="MobiDB-lite"/>
    </source>
</evidence>
<feature type="domain" description="SWIM-type" evidence="10">
    <location>
        <begin position="491"/>
        <end position="529"/>
    </location>
</feature>
<accession>A0A438IEU1</accession>
<feature type="region of interest" description="Disordered" evidence="8">
    <location>
        <begin position="976"/>
        <end position="1002"/>
    </location>
</feature>
<feature type="compositionally biased region" description="Polar residues" evidence="8">
    <location>
        <begin position="980"/>
        <end position="998"/>
    </location>
</feature>
<dbReference type="Gene3D" id="3.40.395.10">
    <property type="entry name" value="Adenoviral Proteinase, Chain A"/>
    <property type="match status" value="1"/>
</dbReference>
<dbReference type="PANTHER" id="PTHR31973:SF195">
    <property type="entry name" value="MUDR FAMILY TRANSPOSASE"/>
    <property type="match status" value="1"/>
</dbReference>